<dbReference type="PANTHER" id="PTHR43065">
    <property type="entry name" value="SENSOR HISTIDINE KINASE"/>
    <property type="match status" value="1"/>
</dbReference>
<dbReference type="PRINTS" id="PR00344">
    <property type="entry name" value="BCTRLSENSOR"/>
</dbReference>
<reference evidence="16" key="1">
    <citation type="submission" date="2021-10" db="EMBL/GenBank/DDBJ databases">
        <authorList>
            <person name="Criscuolo A."/>
        </authorList>
    </citation>
    <scope>NUCLEOTIDE SEQUENCE</scope>
    <source>
        <strain evidence="16">CIP111885</strain>
    </source>
</reference>
<dbReference type="Pfam" id="PF02518">
    <property type="entry name" value="HATPase_c"/>
    <property type="match status" value="1"/>
</dbReference>
<keyword evidence="5" id="KW-0597">Phosphoprotein</keyword>
<evidence type="ECO:0000256" key="5">
    <source>
        <dbReference type="ARBA" id="ARBA00022553"/>
    </source>
</evidence>
<feature type="transmembrane region" description="Helical" evidence="14">
    <location>
        <begin position="132"/>
        <end position="149"/>
    </location>
</feature>
<evidence type="ECO:0000256" key="3">
    <source>
        <dbReference type="ARBA" id="ARBA00012438"/>
    </source>
</evidence>
<dbReference type="SMART" id="SM00387">
    <property type="entry name" value="HATPase_c"/>
    <property type="match status" value="1"/>
</dbReference>
<keyword evidence="17" id="KW-1185">Reference proteome</keyword>
<dbReference type="InterPro" id="IPR036097">
    <property type="entry name" value="HisK_dim/P_sf"/>
</dbReference>
<keyword evidence="6 16" id="KW-0808">Transferase</keyword>
<dbReference type="GO" id="GO:0005886">
    <property type="term" value="C:plasma membrane"/>
    <property type="evidence" value="ECO:0007669"/>
    <property type="project" value="UniProtKB-SubCell"/>
</dbReference>
<evidence type="ECO:0000313" key="17">
    <source>
        <dbReference type="Proteomes" id="UP000789845"/>
    </source>
</evidence>
<dbReference type="SMART" id="SM00388">
    <property type="entry name" value="HisKA"/>
    <property type="match status" value="1"/>
</dbReference>
<dbReference type="Pfam" id="PF00512">
    <property type="entry name" value="HisKA"/>
    <property type="match status" value="1"/>
</dbReference>
<feature type="transmembrane region" description="Helical" evidence="14">
    <location>
        <begin position="7"/>
        <end position="26"/>
    </location>
</feature>
<evidence type="ECO:0000256" key="7">
    <source>
        <dbReference type="ARBA" id="ARBA00022692"/>
    </source>
</evidence>
<dbReference type="Pfam" id="PF07694">
    <property type="entry name" value="5TM-5TMR_LYT"/>
    <property type="match status" value="1"/>
</dbReference>
<sequence>MFNYFGQFLYHVLIVLFPIFFYHLYLQENHNGRKKTNAKFALIVLFMLFCTMSYPIEYKNGYIYDFRVIPIMISFLYAGLLQGTITLSAMLIYRLIIGGPGFYITFINYFILAFLLILIYRKFDSFKFRTKMILVSSLYWFIACTRGITLLKTGQFDQIPFMLTFGLITWFTLITIFFIIENLDQQMRIQSQLQRADKLNVISQLAASVAHEVRNPMTSVRGFLQLIRTDENLDSKQRKYIDISLKELEHAQYIINDYLSLAKPNDKNPAIINLAEEIKSTIELMTSYTNINNVTIESSIENSLYIKGLKDEIKQVLVNILKNGIEAVDQGGIIIVNAYTTEDEIVIDISDNGHGMTKTQLKYIGTPFYSTKDKGTGVGLTVSYQIIHSMKGKIQVESLEGKGTKFIIKFPLGNYYIN</sequence>
<dbReference type="InterPro" id="IPR003594">
    <property type="entry name" value="HATPase_dom"/>
</dbReference>
<dbReference type="Gene3D" id="3.30.565.10">
    <property type="entry name" value="Histidine kinase-like ATPase, C-terminal domain"/>
    <property type="match status" value="1"/>
</dbReference>
<name>A0A9C7LB45_9BACI</name>
<feature type="transmembrane region" description="Helical" evidence="14">
    <location>
        <begin position="102"/>
        <end position="120"/>
    </location>
</feature>
<evidence type="ECO:0000256" key="6">
    <source>
        <dbReference type="ARBA" id="ARBA00022679"/>
    </source>
</evidence>
<keyword evidence="10" id="KW-0067">ATP-binding</keyword>
<keyword evidence="4" id="KW-1003">Cell membrane</keyword>
<dbReference type="Gene3D" id="1.10.287.130">
    <property type="match status" value="1"/>
</dbReference>
<evidence type="ECO:0000256" key="12">
    <source>
        <dbReference type="ARBA" id="ARBA00023012"/>
    </source>
</evidence>
<dbReference type="SUPFAM" id="SSF55874">
    <property type="entry name" value="ATPase domain of HSP90 chaperone/DNA topoisomerase II/histidine kinase"/>
    <property type="match status" value="1"/>
</dbReference>
<dbReference type="PROSITE" id="PS50109">
    <property type="entry name" value="HIS_KIN"/>
    <property type="match status" value="1"/>
</dbReference>
<feature type="transmembrane region" description="Helical" evidence="14">
    <location>
        <begin position="68"/>
        <end position="96"/>
    </location>
</feature>
<evidence type="ECO:0000259" key="15">
    <source>
        <dbReference type="PROSITE" id="PS50109"/>
    </source>
</evidence>
<keyword evidence="11 14" id="KW-1133">Transmembrane helix</keyword>
<dbReference type="InterPro" id="IPR011620">
    <property type="entry name" value="Sig_transdc_His_kinase_LytS_TM"/>
</dbReference>
<comment type="catalytic activity">
    <reaction evidence="1">
        <text>ATP + protein L-histidine = ADP + protein N-phospho-L-histidine.</text>
        <dbReference type="EC" id="2.7.13.3"/>
    </reaction>
</comment>
<evidence type="ECO:0000256" key="14">
    <source>
        <dbReference type="SAM" id="Phobius"/>
    </source>
</evidence>
<dbReference type="GO" id="GO:0000155">
    <property type="term" value="F:phosphorelay sensor kinase activity"/>
    <property type="evidence" value="ECO:0007669"/>
    <property type="project" value="InterPro"/>
</dbReference>
<comment type="caution">
    <text evidence="16">The sequence shown here is derived from an EMBL/GenBank/DDBJ whole genome shotgun (WGS) entry which is preliminary data.</text>
</comment>
<organism evidence="16 17">
    <name type="scientific">Pseudoneobacillus rhizosphaerae</name>
    <dbReference type="NCBI Taxonomy" id="2880968"/>
    <lineage>
        <taxon>Bacteria</taxon>
        <taxon>Bacillati</taxon>
        <taxon>Bacillota</taxon>
        <taxon>Bacilli</taxon>
        <taxon>Bacillales</taxon>
        <taxon>Bacillaceae</taxon>
        <taxon>Pseudoneobacillus</taxon>
    </lineage>
</organism>
<accession>A0A9C7LB45</accession>
<evidence type="ECO:0000256" key="4">
    <source>
        <dbReference type="ARBA" id="ARBA00022475"/>
    </source>
</evidence>
<dbReference type="PANTHER" id="PTHR43065:SF46">
    <property type="entry name" value="C4-DICARBOXYLATE TRANSPORT SENSOR PROTEIN DCTB"/>
    <property type="match status" value="1"/>
</dbReference>
<evidence type="ECO:0000313" key="16">
    <source>
        <dbReference type="EMBL" id="CAG9608538.1"/>
    </source>
</evidence>
<dbReference type="EC" id="2.7.13.3" evidence="3"/>
<evidence type="ECO:0000256" key="11">
    <source>
        <dbReference type="ARBA" id="ARBA00022989"/>
    </source>
</evidence>
<keyword evidence="9" id="KW-0418">Kinase</keyword>
<evidence type="ECO:0000256" key="1">
    <source>
        <dbReference type="ARBA" id="ARBA00000085"/>
    </source>
</evidence>
<dbReference type="GO" id="GO:0005524">
    <property type="term" value="F:ATP binding"/>
    <property type="evidence" value="ECO:0007669"/>
    <property type="project" value="UniProtKB-KW"/>
</dbReference>
<dbReference type="RefSeq" id="WP_230496770.1">
    <property type="nucleotide sequence ID" value="NZ_CAKJTG010000010.1"/>
</dbReference>
<keyword evidence="8" id="KW-0547">Nucleotide-binding</keyword>
<evidence type="ECO:0000256" key="10">
    <source>
        <dbReference type="ARBA" id="ARBA00022840"/>
    </source>
</evidence>
<evidence type="ECO:0000256" key="13">
    <source>
        <dbReference type="ARBA" id="ARBA00023136"/>
    </source>
</evidence>
<evidence type="ECO:0000256" key="9">
    <source>
        <dbReference type="ARBA" id="ARBA00022777"/>
    </source>
</evidence>
<protein>
    <recommendedName>
        <fullName evidence="3">histidine kinase</fullName>
        <ecNumber evidence="3">2.7.13.3</ecNumber>
    </recommendedName>
</protein>
<dbReference type="InterPro" id="IPR036890">
    <property type="entry name" value="HATPase_C_sf"/>
</dbReference>
<feature type="transmembrane region" description="Helical" evidence="14">
    <location>
        <begin position="161"/>
        <end position="180"/>
    </location>
</feature>
<dbReference type="InterPro" id="IPR004358">
    <property type="entry name" value="Sig_transdc_His_kin-like_C"/>
</dbReference>
<feature type="domain" description="Histidine kinase" evidence="15">
    <location>
        <begin position="208"/>
        <end position="414"/>
    </location>
</feature>
<proteinExistence type="predicted"/>
<keyword evidence="7 14" id="KW-0812">Transmembrane</keyword>
<dbReference type="CDD" id="cd00082">
    <property type="entry name" value="HisKA"/>
    <property type="match status" value="1"/>
</dbReference>
<dbReference type="SUPFAM" id="SSF47384">
    <property type="entry name" value="Homodimeric domain of signal transducing histidine kinase"/>
    <property type="match status" value="1"/>
</dbReference>
<dbReference type="EMBL" id="CAKJTG010000010">
    <property type="protein sequence ID" value="CAG9608538.1"/>
    <property type="molecule type" value="Genomic_DNA"/>
</dbReference>
<gene>
    <name evidence="16" type="primary">sasA_11</name>
    <name evidence="16" type="ORF">NEOCIP111885_02232</name>
</gene>
<evidence type="ECO:0000256" key="2">
    <source>
        <dbReference type="ARBA" id="ARBA00004651"/>
    </source>
</evidence>
<dbReference type="InterPro" id="IPR005467">
    <property type="entry name" value="His_kinase_dom"/>
</dbReference>
<keyword evidence="13 14" id="KW-0472">Membrane</keyword>
<evidence type="ECO:0000256" key="8">
    <source>
        <dbReference type="ARBA" id="ARBA00022741"/>
    </source>
</evidence>
<dbReference type="GO" id="GO:0071555">
    <property type="term" value="P:cell wall organization"/>
    <property type="evidence" value="ECO:0007669"/>
    <property type="project" value="InterPro"/>
</dbReference>
<keyword evidence="12" id="KW-0902">Two-component regulatory system</keyword>
<feature type="transmembrane region" description="Helical" evidence="14">
    <location>
        <begin position="38"/>
        <end position="56"/>
    </location>
</feature>
<comment type="subcellular location">
    <subcellularLocation>
        <location evidence="2">Cell membrane</location>
        <topology evidence="2">Multi-pass membrane protein</topology>
    </subcellularLocation>
</comment>
<dbReference type="Proteomes" id="UP000789845">
    <property type="component" value="Unassembled WGS sequence"/>
</dbReference>
<dbReference type="InterPro" id="IPR003661">
    <property type="entry name" value="HisK_dim/P_dom"/>
</dbReference>
<dbReference type="AlphaFoldDB" id="A0A9C7LB45"/>